<dbReference type="InterPro" id="IPR034197">
    <property type="entry name" value="Peptidases_S8_3"/>
</dbReference>
<dbReference type="InterPro" id="IPR000209">
    <property type="entry name" value="Peptidase_S8/S53_dom"/>
</dbReference>
<keyword evidence="3" id="KW-0732">Signal</keyword>
<feature type="active site" description="Charge relay system" evidence="6 7">
    <location>
        <position position="469"/>
    </location>
</feature>
<evidence type="ECO:0000259" key="8">
    <source>
        <dbReference type="Pfam" id="PF00082"/>
    </source>
</evidence>
<evidence type="ECO:0000256" key="3">
    <source>
        <dbReference type="ARBA" id="ARBA00022729"/>
    </source>
</evidence>
<evidence type="ECO:0000313" key="11">
    <source>
        <dbReference type="Proteomes" id="UP001419268"/>
    </source>
</evidence>
<proteinExistence type="inferred from homology"/>
<comment type="caution">
    <text evidence="7">Lacks conserved residue(s) required for the propagation of feature annotation.</text>
</comment>
<dbReference type="CDD" id="cd04852">
    <property type="entry name" value="Peptidases_S8_3"/>
    <property type="match status" value="1"/>
</dbReference>
<dbReference type="PROSITE" id="PS51892">
    <property type="entry name" value="SUBTILASE"/>
    <property type="match status" value="2"/>
</dbReference>
<dbReference type="PRINTS" id="PR00723">
    <property type="entry name" value="SUBTILISIN"/>
</dbReference>
<evidence type="ECO:0000256" key="4">
    <source>
        <dbReference type="ARBA" id="ARBA00022801"/>
    </source>
</evidence>
<dbReference type="AlphaFoldDB" id="A0AAP0PY91"/>
<dbReference type="Gene3D" id="2.60.40.2310">
    <property type="match status" value="2"/>
</dbReference>
<keyword evidence="4 7" id="KW-0378">Hydrolase</keyword>
<reference evidence="10 11" key="1">
    <citation type="submission" date="2024-01" db="EMBL/GenBank/DDBJ databases">
        <title>Genome assemblies of Stephania.</title>
        <authorList>
            <person name="Yang L."/>
        </authorList>
    </citation>
    <scope>NUCLEOTIDE SEQUENCE [LARGE SCALE GENOMIC DNA]</scope>
    <source>
        <strain evidence="10">JXDWG</strain>
        <tissue evidence="10">Leaf</tissue>
    </source>
</reference>
<keyword evidence="2 7" id="KW-0645">Protease</keyword>
<evidence type="ECO:0000313" key="10">
    <source>
        <dbReference type="EMBL" id="KAK9158934.1"/>
    </source>
</evidence>
<evidence type="ECO:0000259" key="9">
    <source>
        <dbReference type="Pfam" id="PF17766"/>
    </source>
</evidence>
<dbReference type="GO" id="GO:0006508">
    <property type="term" value="P:proteolysis"/>
    <property type="evidence" value="ECO:0007669"/>
    <property type="project" value="UniProtKB-KW"/>
</dbReference>
<protein>
    <submittedName>
        <fullName evidence="10">Uncharacterized protein</fullName>
    </submittedName>
</protein>
<dbReference type="Pfam" id="PF00082">
    <property type="entry name" value="Peptidase_S8"/>
    <property type="match status" value="2"/>
</dbReference>
<feature type="domain" description="Subtilisin-like protease fibronectin type-III" evidence="9">
    <location>
        <begin position="324"/>
        <end position="363"/>
    </location>
</feature>
<keyword evidence="5 7" id="KW-0720">Serine protease</keyword>
<accession>A0AAP0PY91</accession>
<feature type="domain" description="Peptidase S8/S53" evidence="8">
    <location>
        <begin position="404"/>
        <end position="798"/>
    </location>
</feature>
<dbReference type="InterPro" id="IPR023828">
    <property type="entry name" value="Peptidase_S8_Ser-AS"/>
</dbReference>
<dbReference type="CDD" id="cd02120">
    <property type="entry name" value="PA_subtilisin_like"/>
    <property type="match status" value="1"/>
</dbReference>
<dbReference type="Pfam" id="PF17766">
    <property type="entry name" value="fn3_6"/>
    <property type="match status" value="2"/>
</dbReference>
<feature type="domain" description="Peptidase S8/S53" evidence="8">
    <location>
        <begin position="17"/>
        <end position="296"/>
    </location>
</feature>
<dbReference type="FunFam" id="2.60.40.2310:FF:000001">
    <property type="entry name" value="Subtilisin-like protease SBT1.5"/>
    <property type="match status" value="1"/>
</dbReference>
<evidence type="ECO:0000256" key="5">
    <source>
        <dbReference type="ARBA" id="ARBA00022825"/>
    </source>
</evidence>
<dbReference type="PANTHER" id="PTHR10795">
    <property type="entry name" value="PROPROTEIN CONVERTASE SUBTILISIN/KEXIN"/>
    <property type="match status" value="1"/>
</dbReference>
<dbReference type="InterPro" id="IPR045051">
    <property type="entry name" value="SBT"/>
</dbReference>
<dbReference type="Gene3D" id="3.40.50.200">
    <property type="entry name" value="Peptidase S8/S53 domain"/>
    <property type="match status" value="4"/>
</dbReference>
<dbReference type="InterPro" id="IPR041469">
    <property type="entry name" value="Subtilisin-like_FN3"/>
</dbReference>
<comment type="caution">
    <text evidence="10">The sequence shown here is derived from an EMBL/GenBank/DDBJ whole genome shotgun (WGS) entry which is preliminary data.</text>
</comment>
<dbReference type="InterPro" id="IPR036852">
    <property type="entry name" value="Peptidase_S8/S53_dom_sf"/>
</dbReference>
<name>A0AAP0PY91_9MAGN</name>
<dbReference type="Gene3D" id="3.50.30.30">
    <property type="match status" value="2"/>
</dbReference>
<feature type="active site" description="Charge relay system" evidence="6 7">
    <location>
        <position position="750"/>
    </location>
</feature>
<comment type="similarity">
    <text evidence="1 7">Belongs to the peptidase S8 family.</text>
</comment>
<dbReference type="Proteomes" id="UP001419268">
    <property type="component" value="Unassembled WGS sequence"/>
</dbReference>
<sequence length="951" mass="100894">MNWAVRLIIGARYYIDDEEENTARDTSGHGSHTASTAAGNLVKLASFFGVAQGNARGAVPLSRIAVYKACSRNGCRNDHILSISLGSQVALRLEDDVIAIGSFHAMQRGILTSNSAGNNGPSLTTTVSMAPWLFSVAASTTDRRIIDKVILGDNTTLIGSAVNGFDLKRRKFPLISGVQAMDKSCSVTDGRNCFAACLIPSKIVGKILSTRYNCSWLAAWSTSVPPADAFQDTRSVKYNIISGTSMSCPHVSGAAAYVKAFHPDWSPAAIKSALMISAIPMNATRNPDAEFAYGAGFINPVKASNPGLVYDAYEDDYIKIYALQFRATVTSPSNVIVSIEPKVLSFKSLNEKQSFVVKVSMKVPPSMKGVVSVFPCETFELHTTGSWDFMGFGEKVERNPKVESDVIVGLIDSGIWPESESFSDEGFGPPPKKWKGVCNGGANFTCNNKIIGARYYTDDENNARDTVGHGTHTASTAAGNLVKQASFFGVAQGNARGAVPLSRIAVYKACSPNGCRTDGILSAFDDAISDGVDILSVSLGSHTTLQLEQDVIAIGAFHAMQRGILTSNSAGNDGPDLATTSSIAPWLFSVAASTTSRRIIDKVVLGDNTTLVGSAVNGFDLKGRKFPLISGVQASDKSCSVTDARNCVESCLIPSKIEGKILLCENNTTPDVALSLSATGAILSDITQSRGDEPPMSIMPTSLLNIKDGASPDITAPGVNILAAWSTSVSPTSEPQDTRSVKYNILSGTSMSCPHVSGAAAYVKTFHPDWSPSAIKSALMTTVVPMNASSVKAELAYGAGFINPVKAINPGLVYDASEDDYIKMLCSIGYTSKTIKLIAGKNSSCPPKYNGTAADLNYPSITMHNSKETKYTRTVTNVGVANSTYRAIVASPSYVIVDVEPKVLSFKSLNEKQSFVVTVSLKVPPGEVLLASASLVWSDGIHSVRTPIVVY</sequence>
<organism evidence="10 11">
    <name type="scientific">Stephania cephalantha</name>
    <dbReference type="NCBI Taxonomy" id="152367"/>
    <lineage>
        <taxon>Eukaryota</taxon>
        <taxon>Viridiplantae</taxon>
        <taxon>Streptophyta</taxon>
        <taxon>Embryophyta</taxon>
        <taxon>Tracheophyta</taxon>
        <taxon>Spermatophyta</taxon>
        <taxon>Magnoliopsida</taxon>
        <taxon>Ranunculales</taxon>
        <taxon>Menispermaceae</taxon>
        <taxon>Menispermoideae</taxon>
        <taxon>Cissampelideae</taxon>
        <taxon>Stephania</taxon>
    </lineage>
</organism>
<keyword evidence="11" id="KW-1185">Reference proteome</keyword>
<gene>
    <name evidence="10" type="ORF">Scep_005508</name>
</gene>
<evidence type="ECO:0000256" key="1">
    <source>
        <dbReference type="ARBA" id="ARBA00011073"/>
    </source>
</evidence>
<dbReference type="InterPro" id="IPR015500">
    <property type="entry name" value="Peptidase_S8_subtilisin-rel"/>
</dbReference>
<dbReference type="EMBL" id="JBBNAG010000002">
    <property type="protein sequence ID" value="KAK9158934.1"/>
    <property type="molecule type" value="Genomic_DNA"/>
</dbReference>
<feature type="domain" description="Subtilisin-like protease fibronectin type-III" evidence="9">
    <location>
        <begin position="855"/>
        <end position="950"/>
    </location>
</feature>
<feature type="active site" description="Charge relay system" evidence="6 7">
    <location>
        <position position="412"/>
    </location>
</feature>
<dbReference type="PROSITE" id="PS00138">
    <property type="entry name" value="SUBTILASE_SER"/>
    <property type="match status" value="2"/>
</dbReference>
<evidence type="ECO:0000256" key="2">
    <source>
        <dbReference type="ARBA" id="ARBA00022670"/>
    </source>
</evidence>
<evidence type="ECO:0000256" key="7">
    <source>
        <dbReference type="PROSITE-ProRule" id="PRU01240"/>
    </source>
</evidence>
<dbReference type="GO" id="GO:0004252">
    <property type="term" value="F:serine-type endopeptidase activity"/>
    <property type="evidence" value="ECO:0007669"/>
    <property type="project" value="UniProtKB-UniRule"/>
</dbReference>
<evidence type="ECO:0000256" key="6">
    <source>
        <dbReference type="PIRSR" id="PIRSR615500-1"/>
    </source>
</evidence>
<dbReference type="SUPFAM" id="SSF52743">
    <property type="entry name" value="Subtilisin-like"/>
    <property type="match status" value="2"/>
</dbReference>